<evidence type="ECO:0000259" key="6">
    <source>
        <dbReference type="Pfam" id="PF25917"/>
    </source>
</evidence>
<feature type="domain" description="Multidrug resistance protein MdtA-like barrel-sandwich hybrid" evidence="6">
    <location>
        <begin position="63"/>
        <end position="217"/>
    </location>
</feature>
<proteinExistence type="inferred from homology"/>
<gene>
    <name evidence="9" type="ORF">HUK68_21745</name>
</gene>
<feature type="domain" description="Multidrug resistance protein MdtA-like beta-barrel" evidence="7">
    <location>
        <begin position="225"/>
        <end position="315"/>
    </location>
</feature>
<reference evidence="9 10" key="1">
    <citation type="submission" date="2020-06" db="EMBL/GenBank/DDBJ databases">
        <title>Acidovorax antarctica sp. nov., isolated from Corinth ice sheet soil, Antarctic Fields Peninsula.</title>
        <authorList>
            <person name="Xu Q."/>
            <person name="Peng F."/>
        </authorList>
    </citation>
    <scope>NUCLEOTIDE SEQUENCE [LARGE SCALE GENOMIC DNA]</scope>
    <source>
        <strain evidence="9 10">16-35-5</strain>
        <plasmid evidence="9 10">unnamed1</plasmid>
    </source>
</reference>
<dbReference type="EMBL" id="CP054841">
    <property type="protein sequence ID" value="QKV55538.1"/>
    <property type="molecule type" value="Genomic_DNA"/>
</dbReference>
<dbReference type="AlphaFoldDB" id="A0A6N1X9X2"/>
<keyword evidence="9" id="KW-0614">Plasmid</keyword>
<keyword evidence="3" id="KW-0813">Transport</keyword>
<organism evidence="9 10">
    <name type="scientific">Comamonas antarctica</name>
    <dbReference type="NCBI Taxonomy" id="2743470"/>
    <lineage>
        <taxon>Bacteria</taxon>
        <taxon>Pseudomonadati</taxon>
        <taxon>Pseudomonadota</taxon>
        <taxon>Betaproteobacteria</taxon>
        <taxon>Burkholderiales</taxon>
        <taxon>Comamonadaceae</taxon>
        <taxon>Comamonas</taxon>
    </lineage>
</organism>
<dbReference type="InterPro" id="IPR058626">
    <property type="entry name" value="MdtA-like_b-barrel"/>
</dbReference>
<dbReference type="NCBIfam" id="TIGR01730">
    <property type="entry name" value="RND_mfp"/>
    <property type="match status" value="1"/>
</dbReference>
<evidence type="ECO:0000313" key="9">
    <source>
        <dbReference type="EMBL" id="QKV55538.1"/>
    </source>
</evidence>
<evidence type="ECO:0000313" key="10">
    <source>
        <dbReference type="Proteomes" id="UP000509579"/>
    </source>
</evidence>
<protein>
    <submittedName>
        <fullName evidence="9">Efflux RND transporter periplasmic adaptor subunit</fullName>
    </submittedName>
</protein>
<accession>A0A6N1X9X2</accession>
<comment type="similarity">
    <text evidence="2">Belongs to the membrane fusion protein (MFP) (TC 8.A.1) family.</text>
</comment>
<dbReference type="GO" id="GO:0015562">
    <property type="term" value="F:efflux transmembrane transporter activity"/>
    <property type="evidence" value="ECO:0007669"/>
    <property type="project" value="TreeGrafter"/>
</dbReference>
<dbReference type="GO" id="GO:1990281">
    <property type="term" value="C:efflux pump complex"/>
    <property type="evidence" value="ECO:0007669"/>
    <property type="project" value="TreeGrafter"/>
</dbReference>
<feature type="domain" description="Multidrug resistance protein MdtA-like C-terminal permuted SH3" evidence="8">
    <location>
        <begin position="323"/>
        <end position="381"/>
    </location>
</feature>
<dbReference type="Pfam" id="PF25967">
    <property type="entry name" value="RND-MFP_C"/>
    <property type="match status" value="1"/>
</dbReference>
<evidence type="ECO:0000256" key="1">
    <source>
        <dbReference type="ARBA" id="ARBA00004236"/>
    </source>
</evidence>
<dbReference type="GO" id="GO:0019898">
    <property type="term" value="C:extrinsic component of membrane"/>
    <property type="evidence" value="ECO:0007669"/>
    <property type="project" value="InterPro"/>
</dbReference>
<dbReference type="RefSeq" id="WP_175506324.1">
    <property type="nucleotide sequence ID" value="NZ_CP054841.1"/>
</dbReference>
<dbReference type="Gene3D" id="2.40.420.20">
    <property type="match status" value="1"/>
</dbReference>
<dbReference type="Gene3D" id="2.40.50.100">
    <property type="match status" value="1"/>
</dbReference>
<dbReference type="InterPro" id="IPR058625">
    <property type="entry name" value="MdtA-like_BSH"/>
</dbReference>
<dbReference type="PANTHER" id="PTHR30469:SF33">
    <property type="entry name" value="SLR1207 PROTEIN"/>
    <property type="match status" value="1"/>
</dbReference>
<sequence>MPISKKTSKRIGIALVLAAAAAAFVKWQFFPAKPPGSFISAPAATGDLEDTVLASGTLQAFKQVSVGAQVSGQIQSLKVALGDNVKQGQLIAEIDSMTQQNTVRNAEAALATARANLRARQASLSQVEQAYKRQQQLRAADAGPQSELESAEATYRATLAEIDALQAQLRQAEIAADTAKVNLGYTRIVAPMDGQVVAVVTQEGQTVNANQAAPTIIKLAKVDSMTVKAQISEADVVRVQPGQKVYFTILGEPEQRYAATLRAVEPAPDSILTETTAASTAASSATATAVYYNGLFDVPNPDGKLRISMTAQVYIVRAEAKGVVTIPSAALGERHADGSTTLRVLDAAGNAQPRQVRVGLNNNVTAEITEGLAAGEQVVLGDAAAAPAARRGGMPGGPPPR</sequence>
<dbReference type="Proteomes" id="UP000509579">
    <property type="component" value="Plasmid unnamed1"/>
</dbReference>
<dbReference type="InterPro" id="IPR006143">
    <property type="entry name" value="RND_pump_MFP"/>
</dbReference>
<dbReference type="GO" id="GO:1990961">
    <property type="term" value="P:xenobiotic detoxification by transmembrane export across the plasma membrane"/>
    <property type="evidence" value="ECO:0007669"/>
    <property type="project" value="InterPro"/>
</dbReference>
<keyword evidence="4 5" id="KW-0175">Coiled coil</keyword>
<evidence type="ECO:0000256" key="4">
    <source>
        <dbReference type="ARBA" id="ARBA00023054"/>
    </source>
</evidence>
<dbReference type="Gene3D" id="2.40.30.170">
    <property type="match status" value="1"/>
</dbReference>
<geneLocation type="plasmid" evidence="9 10">
    <name>unnamed1</name>
</geneLocation>
<keyword evidence="10" id="KW-1185">Reference proteome</keyword>
<dbReference type="GO" id="GO:1990195">
    <property type="term" value="C:macrolide transmembrane transporter complex"/>
    <property type="evidence" value="ECO:0007669"/>
    <property type="project" value="InterPro"/>
</dbReference>
<evidence type="ECO:0000256" key="2">
    <source>
        <dbReference type="ARBA" id="ARBA00009477"/>
    </source>
</evidence>
<evidence type="ECO:0000256" key="3">
    <source>
        <dbReference type="ARBA" id="ARBA00022448"/>
    </source>
</evidence>
<dbReference type="PANTHER" id="PTHR30469">
    <property type="entry name" value="MULTIDRUG RESISTANCE PROTEIN MDTA"/>
    <property type="match status" value="1"/>
</dbReference>
<dbReference type="SUPFAM" id="SSF111369">
    <property type="entry name" value="HlyD-like secretion proteins"/>
    <property type="match status" value="1"/>
</dbReference>
<dbReference type="Gene3D" id="6.10.140.1990">
    <property type="match status" value="1"/>
</dbReference>
<dbReference type="InterPro" id="IPR058627">
    <property type="entry name" value="MdtA-like_C"/>
</dbReference>
<name>A0A6N1X9X2_9BURK</name>
<dbReference type="Pfam" id="PF25944">
    <property type="entry name" value="Beta-barrel_RND"/>
    <property type="match status" value="1"/>
</dbReference>
<comment type="subcellular location">
    <subcellularLocation>
        <location evidence="1">Cell membrane</location>
    </subcellularLocation>
</comment>
<dbReference type="Pfam" id="PF25917">
    <property type="entry name" value="BSH_RND"/>
    <property type="match status" value="1"/>
</dbReference>
<evidence type="ECO:0000259" key="8">
    <source>
        <dbReference type="Pfam" id="PF25967"/>
    </source>
</evidence>
<evidence type="ECO:0000256" key="5">
    <source>
        <dbReference type="SAM" id="Coils"/>
    </source>
</evidence>
<feature type="coiled-coil region" evidence="5">
    <location>
        <begin position="148"/>
        <end position="182"/>
    </location>
</feature>
<dbReference type="GO" id="GO:0030313">
    <property type="term" value="C:cell envelope"/>
    <property type="evidence" value="ECO:0007669"/>
    <property type="project" value="UniProtKB-SubCell"/>
</dbReference>
<dbReference type="KEGG" id="aant:HUK68_21745"/>
<evidence type="ECO:0000259" key="7">
    <source>
        <dbReference type="Pfam" id="PF25944"/>
    </source>
</evidence>
<dbReference type="InterPro" id="IPR030190">
    <property type="entry name" value="MacA_alpha-hairpin_sf"/>
</dbReference>